<dbReference type="InterPro" id="IPR023214">
    <property type="entry name" value="HAD_sf"/>
</dbReference>
<dbReference type="Gene3D" id="1.20.120.1600">
    <property type="match status" value="1"/>
</dbReference>
<dbReference type="Proteomes" id="UP000532440">
    <property type="component" value="Unassembled WGS sequence"/>
</dbReference>
<organism evidence="4 5">
    <name type="scientific">Quisquiliibacterium transsilvanicum</name>
    <dbReference type="NCBI Taxonomy" id="1549638"/>
    <lineage>
        <taxon>Bacteria</taxon>
        <taxon>Pseudomonadati</taxon>
        <taxon>Pseudomonadota</taxon>
        <taxon>Betaproteobacteria</taxon>
        <taxon>Burkholderiales</taxon>
        <taxon>Burkholderiaceae</taxon>
        <taxon>Quisquiliibacterium</taxon>
    </lineage>
</organism>
<dbReference type="NCBIfam" id="TIGR01549">
    <property type="entry name" value="HAD-SF-IA-v1"/>
    <property type="match status" value="1"/>
</dbReference>
<evidence type="ECO:0000256" key="2">
    <source>
        <dbReference type="ARBA" id="ARBA00022801"/>
    </source>
</evidence>
<dbReference type="GO" id="GO:0009231">
    <property type="term" value="P:riboflavin biosynthetic process"/>
    <property type="evidence" value="ECO:0007669"/>
    <property type="project" value="TreeGrafter"/>
</dbReference>
<evidence type="ECO:0000256" key="1">
    <source>
        <dbReference type="ARBA" id="ARBA00001946"/>
    </source>
</evidence>
<keyword evidence="3" id="KW-0460">Magnesium</keyword>
<dbReference type="SUPFAM" id="SSF56784">
    <property type="entry name" value="HAD-like"/>
    <property type="match status" value="1"/>
</dbReference>
<evidence type="ECO:0000313" key="5">
    <source>
        <dbReference type="Proteomes" id="UP000532440"/>
    </source>
</evidence>
<sequence length="246" mass="26793">MRTDRPLLAITLDLDDTLWPVKPALIHAERTLSAWLAERAPATAAWLTPDNRRLVREALLAGHPERAHDVSFMRRESLRRALAAAGDDQALAGPAFEVFLEARQCVTLYEDVEPVLAAWARRYRLVAVSNGNADVGRIGLGSYFAASVSAHELGFGKPDPRIYLEACRRAGAQPAEVLHVGDDLHLDVHAARDAGLRAAWVRRPDLPRPAAQTARGQEAPGQEAPDAFDSLEALDAFLHPGSASPR</sequence>
<dbReference type="PANTHER" id="PTHR46470:SF4">
    <property type="entry name" value="5-AMINO-6-(5-PHOSPHO-D-RIBITYLAMINO)URACIL PHOSPHATASE YIGB"/>
    <property type="match status" value="1"/>
</dbReference>
<evidence type="ECO:0000256" key="3">
    <source>
        <dbReference type="ARBA" id="ARBA00022842"/>
    </source>
</evidence>
<dbReference type="RefSeq" id="WP_183965941.1">
    <property type="nucleotide sequence ID" value="NZ_BAABEW010000001.1"/>
</dbReference>
<evidence type="ECO:0000313" key="4">
    <source>
        <dbReference type="EMBL" id="MBB5271504.1"/>
    </source>
</evidence>
<reference evidence="4 5" key="1">
    <citation type="submission" date="2020-08" db="EMBL/GenBank/DDBJ databases">
        <title>Genomic Encyclopedia of Type Strains, Phase IV (KMG-IV): sequencing the most valuable type-strain genomes for metagenomic binning, comparative biology and taxonomic classification.</title>
        <authorList>
            <person name="Goeker M."/>
        </authorList>
    </citation>
    <scope>NUCLEOTIDE SEQUENCE [LARGE SCALE GENOMIC DNA]</scope>
    <source>
        <strain evidence="4 5">DSM 29781</strain>
    </source>
</reference>
<protein>
    <submittedName>
        <fullName evidence="4">Putative hydrolase of the HAD superfamily</fullName>
    </submittedName>
</protein>
<name>A0A7W8HG65_9BURK</name>
<comment type="cofactor">
    <cofactor evidence="1">
        <name>Mg(2+)</name>
        <dbReference type="ChEBI" id="CHEBI:18420"/>
    </cofactor>
</comment>
<proteinExistence type="predicted"/>
<dbReference type="GO" id="GO:0016787">
    <property type="term" value="F:hydrolase activity"/>
    <property type="evidence" value="ECO:0007669"/>
    <property type="project" value="UniProtKB-KW"/>
</dbReference>
<dbReference type="InterPro" id="IPR006439">
    <property type="entry name" value="HAD-SF_hydro_IA"/>
</dbReference>
<keyword evidence="2 4" id="KW-0378">Hydrolase</keyword>
<dbReference type="NCBIfam" id="TIGR01509">
    <property type="entry name" value="HAD-SF-IA-v3"/>
    <property type="match status" value="1"/>
</dbReference>
<keyword evidence="5" id="KW-1185">Reference proteome</keyword>
<accession>A0A7W8HG65</accession>
<dbReference type="InterPro" id="IPR036412">
    <property type="entry name" value="HAD-like_sf"/>
</dbReference>
<dbReference type="SFLD" id="SFLDS00003">
    <property type="entry name" value="Haloacid_Dehalogenase"/>
    <property type="match status" value="1"/>
</dbReference>
<dbReference type="Pfam" id="PF00702">
    <property type="entry name" value="Hydrolase"/>
    <property type="match status" value="1"/>
</dbReference>
<dbReference type="PANTHER" id="PTHR46470">
    <property type="entry name" value="N-ACYLNEURAMINATE-9-PHOSPHATASE"/>
    <property type="match status" value="1"/>
</dbReference>
<dbReference type="Gene3D" id="3.40.50.1000">
    <property type="entry name" value="HAD superfamily/HAD-like"/>
    <property type="match status" value="1"/>
</dbReference>
<comment type="caution">
    <text evidence="4">The sequence shown here is derived from an EMBL/GenBank/DDBJ whole genome shotgun (WGS) entry which is preliminary data.</text>
</comment>
<gene>
    <name evidence="4" type="ORF">HNQ70_001514</name>
</gene>
<dbReference type="AlphaFoldDB" id="A0A7W8HG65"/>
<dbReference type="SFLD" id="SFLDG01129">
    <property type="entry name" value="C1.5:_HAD__Beta-PGM__Phosphata"/>
    <property type="match status" value="1"/>
</dbReference>
<dbReference type="EMBL" id="JACHGB010000003">
    <property type="protein sequence ID" value="MBB5271504.1"/>
    <property type="molecule type" value="Genomic_DNA"/>
</dbReference>
<dbReference type="InterPro" id="IPR051400">
    <property type="entry name" value="HAD-like_hydrolase"/>
</dbReference>